<feature type="binding site" evidence="7">
    <location>
        <position position="126"/>
    </location>
    <ligand>
        <name>Cu cation</name>
        <dbReference type="ChEBI" id="CHEBI:23378"/>
    </ligand>
</feature>
<dbReference type="GO" id="GO:0005507">
    <property type="term" value="F:copper ion binding"/>
    <property type="evidence" value="ECO:0007669"/>
    <property type="project" value="InterPro"/>
</dbReference>
<keyword evidence="3 7" id="KW-0479">Metal-binding</keyword>
<dbReference type="PANTHER" id="PTHR36507">
    <property type="entry name" value="BLL1555 PROTEIN"/>
    <property type="match status" value="1"/>
</dbReference>
<dbReference type="STRING" id="886738.Nlim_1830"/>
<dbReference type="EMBL" id="AEGP01000065">
    <property type="protein sequence ID" value="EGG41367.1"/>
    <property type="molecule type" value="Genomic_DNA"/>
</dbReference>
<dbReference type="GO" id="GO:0009055">
    <property type="term" value="F:electron transfer activity"/>
    <property type="evidence" value="ECO:0007669"/>
    <property type="project" value="InterPro"/>
</dbReference>
<evidence type="ECO:0000256" key="5">
    <source>
        <dbReference type="ARBA" id="ARBA00022982"/>
    </source>
</evidence>
<dbReference type="InterPro" id="IPR000923">
    <property type="entry name" value="BlueCu_1"/>
</dbReference>
<dbReference type="PANTHER" id="PTHR36507:SF1">
    <property type="entry name" value="BLL1555 PROTEIN"/>
    <property type="match status" value="1"/>
</dbReference>
<gene>
    <name evidence="10" type="ORF">Nlim_1830</name>
</gene>
<keyword evidence="4" id="KW-0574">Periplasm</keyword>
<dbReference type="PATRIC" id="fig|886738.10.peg.1965"/>
<dbReference type="AlphaFoldDB" id="F3KMS5"/>
<comment type="caution">
    <text evidence="10">The sequence shown here is derived from an EMBL/GenBank/DDBJ whole genome shotgun (WGS) entry which is preliminary data.</text>
</comment>
<evidence type="ECO:0000256" key="8">
    <source>
        <dbReference type="SAM" id="Phobius"/>
    </source>
</evidence>
<evidence type="ECO:0000313" key="10">
    <source>
        <dbReference type="EMBL" id="EGG41367.1"/>
    </source>
</evidence>
<evidence type="ECO:0000259" key="9">
    <source>
        <dbReference type="Pfam" id="PF00127"/>
    </source>
</evidence>
<dbReference type="GO" id="GO:0042597">
    <property type="term" value="C:periplasmic space"/>
    <property type="evidence" value="ECO:0007669"/>
    <property type="project" value="UniProtKB-SubCell"/>
</dbReference>
<name>F3KMS5_9ARCH</name>
<evidence type="ECO:0000256" key="2">
    <source>
        <dbReference type="ARBA" id="ARBA00022448"/>
    </source>
</evidence>
<dbReference type="InterPro" id="IPR052721">
    <property type="entry name" value="ET_Amicyanin"/>
</dbReference>
<protein>
    <submittedName>
        <fullName evidence="10">Blue (Type1) copper domain-containing protein</fullName>
    </submittedName>
</protein>
<dbReference type="Gene3D" id="2.60.40.420">
    <property type="entry name" value="Cupredoxins - blue copper proteins"/>
    <property type="match status" value="1"/>
</dbReference>
<organism evidence="10">
    <name type="scientific">Candidatus Nitrosarchaeum limnium SFB1</name>
    <dbReference type="NCBI Taxonomy" id="886738"/>
    <lineage>
        <taxon>Archaea</taxon>
        <taxon>Nitrososphaerota</taxon>
        <taxon>Nitrososphaeria</taxon>
        <taxon>Nitrosopumilales</taxon>
        <taxon>Nitrosopumilaceae</taxon>
        <taxon>Nitrosarchaeum</taxon>
    </lineage>
</organism>
<dbReference type="SUPFAM" id="SSF49503">
    <property type="entry name" value="Cupredoxins"/>
    <property type="match status" value="1"/>
</dbReference>
<dbReference type="InterPro" id="IPR002386">
    <property type="entry name" value="Amicyanin/Pseudoazurin"/>
</dbReference>
<reference evidence="10" key="1">
    <citation type="journal article" date="2011" name="PLoS ONE">
        <title>Genome of a low-salinity ammonia-oxidizing archaeon determined by single-cell and metagenomic analysis.</title>
        <authorList>
            <person name="Blainey P.C."/>
            <person name="Mosier A.C."/>
            <person name="Potanina A."/>
            <person name="Francis C.A."/>
            <person name="Quake S.R."/>
        </authorList>
    </citation>
    <scope>NUCLEOTIDE SEQUENCE [LARGE SCALE GENOMIC DNA]</scope>
    <source>
        <strain evidence="10">SFB1</strain>
    </source>
</reference>
<evidence type="ECO:0000256" key="7">
    <source>
        <dbReference type="PIRSR" id="PIRSR602386-1"/>
    </source>
</evidence>
<evidence type="ECO:0000256" key="3">
    <source>
        <dbReference type="ARBA" id="ARBA00022723"/>
    </source>
</evidence>
<dbReference type="Proteomes" id="UP000004348">
    <property type="component" value="Chromosome"/>
</dbReference>
<comment type="cofactor">
    <cofactor evidence="7">
        <name>Cu cation</name>
        <dbReference type="ChEBI" id="CHEBI:23378"/>
    </cofactor>
    <text evidence="7">Binds 1 copper ion per subunit.</text>
</comment>
<feature type="binding site" evidence="7">
    <location>
        <position position="87"/>
    </location>
    <ligand>
        <name>Cu cation</name>
        <dbReference type="ChEBI" id="CHEBI:23378"/>
    </ligand>
</feature>
<feature type="binding site" evidence="7">
    <location>
        <position position="129"/>
    </location>
    <ligand>
        <name>Cu cation</name>
        <dbReference type="ChEBI" id="CHEBI:23378"/>
    </ligand>
</feature>
<evidence type="ECO:0000256" key="4">
    <source>
        <dbReference type="ARBA" id="ARBA00022764"/>
    </source>
</evidence>
<keyword evidence="8" id="KW-1133">Transmembrane helix</keyword>
<accession>F3KMS5</accession>
<feature type="transmembrane region" description="Helical" evidence="8">
    <location>
        <begin position="6"/>
        <end position="26"/>
    </location>
</feature>
<keyword evidence="2" id="KW-0813">Transport</keyword>
<sequence>MEKKTIFLIGLILITTVGISSSVILLSQNISDDQKFDKPKNIKADVIMPTKVSRPGCENTDSCYIPSKIEIKKGESVNWVNQDAAFHSVTSGSYGEPSGLFDSTYLDPEESFTFIFENVGTYDYFCTLHPWMKGQVIVQ</sequence>
<dbReference type="Pfam" id="PF00127">
    <property type="entry name" value="Copper-bind"/>
    <property type="match status" value="1"/>
</dbReference>
<keyword evidence="8" id="KW-0812">Transmembrane</keyword>
<evidence type="ECO:0000256" key="1">
    <source>
        <dbReference type="ARBA" id="ARBA00004418"/>
    </source>
</evidence>
<keyword evidence="5" id="KW-0249">Electron transport</keyword>
<keyword evidence="8" id="KW-0472">Membrane</keyword>
<dbReference type="PRINTS" id="PR00155">
    <property type="entry name" value="AMICYANIN"/>
</dbReference>
<dbReference type="InterPro" id="IPR008972">
    <property type="entry name" value="Cupredoxin"/>
</dbReference>
<comment type="subcellular location">
    <subcellularLocation>
        <location evidence="1">Periplasm</location>
    </subcellularLocation>
</comment>
<feature type="domain" description="Blue (type 1) copper" evidence="9">
    <location>
        <begin position="58"/>
        <end position="139"/>
    </location>
</feature>
<keyword evidence="6 7" id="KW-0186">Copper</keyword>
<dbReference type="HOGENOM" id="CLU_084115_2_1_2"/>
<proteinExistence type="predicted"/>
<evidence type="ECO:0000256" key="6">
    <source>
        <dbReference type="ARBA" id="ARBA00023008"/>
    </source>
</evidence>